<organism evidence="2 3">
    <name type="scientific">Halanaerobium kushneri</name>
    <dbReference type="NCBI Taxonomy" id="56779"/>
    <lineage>
        <taxon>Bacteria</taxon>
        <taxon>Bacillati</taxon>
        <taxon>Bacillota</taxon>
        <taxon>Clostridia</taxon>
        <taxon>Halanaerobiales</taxon>
        <taxon>Halanaerobiaceae</taxon>
        <taxon>Halanaerobium</taxon>
    </lineage>
</organism>
<feature type="domain" description="NADP-dependent oxidoreductase" evidence="1">
    <location>
        <begin position="16"/>
        <end position="298"/>
    </location>
</feature>
<dbReference type="Gene3D" id="3.20.20.100">
    <property type="entry name" value="NADP-dependent oxidoreductase domain"/>
    <property type="match status" value="1"/>
</dbReference>
<dbReference type="STRING" id="56779.SAMN05421834_101105"/>
<dbReference type="InterPro" id="IPR036812">
    <property type="entry name" value="NAD(P)_OxRdtase_dom_sf"/>
</dbReference>
<dbReference type="GO" id="GO:0016491">
    <property type="term" value="F:oxidoreductase activity"/>
    <property type="evidence" value="ECO:0007669"/>
    <property type="project" value="InterPro"/>
</dbReference>
<dbReference type="EMBL" id="FTNC01000001">
    <property type="protein sequence ID" value="SIQ04153.1"/>
    <property type="molecule type" value="Genomic_DNA"/>
</dbReference>
<evidence type="ECO:0000313" key="2">
    <source>
        <dbReference type="EMBL" id="SIQ04153.1"/>
    </source>
</evidence>
<proteinExistence type="predicted"/>
<accession>A0A1N6PIP2</accession>
<dbReference type="InterPro" id="IPR053135">
    <property type="entry name" value="AKR2_Oxidoreductase"/>
</dbReference>
<protein>
    <submittedName>
        <fullName evidence="2">Predicted oxidoreductase</fullName>
    </submittedName>
</protein>
<dbReference type="Pfam" id="PF00248">
    <property type="entry name" value="Aldo_ket_red"/>
    <property type="match status" value="1"/>
</dbReference>
<dbReference type="PANTHER" id="PTHR43312">
    <property type="entry name" value="D-THREO-ALDOSE 1-DEHYDROGENASE"/>
    <property type="match status" value="1"/>
</dbReference>
<name>A0A1N6PIP2_9FIRM</name>
<evidence type="ECO:0000313" key="3">
    <source>
        <dbReference type="Proteomes" id="UP000185669"/>
    </source>
</evidence>
<dbReference type="CDD" id="cd19086">
    <property type="entry name" value="AKR_AKR11C1"/>
    <property type="match status" value="1"/>
</dbReference>
<dbReference type="SUPFAM" id="SSF51430">
    <property type="entry name" value="NAD(P)-linked oxidoreductase"/>
    <property type="match status" value="1"/>
</dbReference>
<dbReference type="PRINTS" id="PR00069">
    <property type="entry name" value="ALDKETRDTASE"/>
</dbReference>
<sequence>MKKRRKGSTGLMVSEVGFGAWQLGNTKSWKGATDKEAIKLVHKAIDLGCNFFDTAPNYAGGKSEELLGKALKGKREQVIISTKFGHFADGHTDYRPSLIKDSVETSLRKLQTDYLDSVLLHSPPHEIMREEQNHYQVLEELKQSGKIKSFGVSVDTSTEMKYVLENSDSEVLEIFFNIFHQETKDAFSLVREKDVGLIVKVPLDSGWLTGKYDHNSEFSGIRDRWSPQVIKRRADLVEKVKEIKSKSNSMVQEALGYILSYPEVSTVIPGVRNEKQLKENMSATDNISQEKIKEYERLYSENIEGNLLPW</sequence>
<dbReference type="RefSeq" id="WP_076543415.1">
    <property type="nucleotide sequence ID" value="NZ_FTNC01000001.1"/>
</dbReference>
<dbReference type="InterPro" id="IPR023210">
    <property type="entry name" value="NADP_OxRdtase_dom"/>
</dbReference>
<dbReference type="PANTHER" id="PTHR43312:SF1">
    <property type="entry name" value="NADP-DEPENDENT OXIDOREDUCTASE DOMAIN-CONTAINING PROTEIN"/>
    <property type="match status" value="1"/>
</dbReference>
<gene>
    <name evidence="2" type="ORF">SAMN05421834_101105</name>
</gene>
<dbReference type="InterPro" id="IPR020471">
    <property type="entry name" value="AKR"/>
</dbReference>
<keyword evidence="3" id="KW-1185">Reference proteome</keyword>
<evidence type="ECO:0000259" key="1">
    <source>
        <dbReference type="Pfam" id="PF00248"/>
    </source>
</evidence>
<dbReference type="Proteomes" id="UP000185669">
    <property type="component" value="Unassembled WGS sequence"/>
</dbReference>
<dbReference type="AlphaFoldDB" id="A0A1N6PIP2"/>
<reference evidence="3" key="1">
    <citation type="submission" date="2017-01" db="EMBL/GenBank/DDBJ databases">
        <authorList>
            <person name="Varghese N."/>
            <person name="Submissions S."/>
        </authorList>
    </citation>
    <scope>NUCLEOTIDE SEQUENCE [LARGE SCALE GENOMIC DNA]</scope>
    <source>
        <strain evidence="3">ATCC 700103</strain>
    </source>
</reference>
<dbReference type="OrthoDB" id="9804790at2"/>